<comment type="caution">
    <text evidence="2">The sequence shown here is derived from an EMBL/GenBank/DDBJ whole genome shotgun (WGS) entry which is preliminary data.</text>
</comment>
<evidence type="ECO:0000313" key="2">
    <source>
        <dbReference type="EMBL" id="KYG60554.1"/>
    </source>
</evidence>
<dbReference type="OrthoDB" id="5292456at2"/>
<dbReference type="InterPro" id="IPR013830">
    <property type="entry name" value="SGNH_hydro"/>
</dbReference>
<dbReference type="EMBL" id="LUKF01000019">
    <property type="protein sequence ID" value="KYG60554.1"/>
    <property type="molecule type" value="Genomic_DNA"/>
</dbReference>
<dbReference type="Pfam" id="PF13472">
    <property type="entry name" value="Lipase_GDSL_2"/>
    <property type="match status" value="1"/>
</dbReference>
<dbReference type="GO" id="GO:0004622">
    <property type="term" value="F:phosphatidylcholine lysophospholipase activity"/>
    <property type="evidence" value="ECO:0007669"/>
    <property type="project" value="TreeGrafter"/>
</dbReference>
<evidence type="ECO:0000259" key="1">
    <source>
        <dbReference type="Pfam" id="PF13472"/>
    </source>
</evidence>
<dbReference type="RefSeq" id="WP_063244834.1">
    <property type="nucleotide sequence ID" value="NZ_LUKF01000019.1"/>
</dbReference>
<dbReference type="InterPro" id="IPR051532">
    <property type="entry name" value="Ester_Hydrolysis_Enzymes"/>
</dbReference>
<protein>
    <submittedName>
        <fullName evidence="2">Arylesterase</fullName>
    </submittedName>
</protein>
<dbReference type="SUPFAM" id="SSF52266">
    <property type="entry name" value="SGNH hydrolase"/>
    <property type="match status" value="1"/>
</dbReference>
<name>A0A150WBY8_BDEBC</name>
<dbReference type="CDD" id="cd01822">
    <property type="entry name" value="Lysophospholipase_L1_like"/>
    <property type="match status" value="1"/>
</dbReference>
<dbReference type="PANTHER" id="PTHR30383:SF24">
    <property type="entry name" value="THIOESTERASE 1_PROTEASE 1_LYSOPHOSPHOLIPASE L1"/>
    <property type="match status" value="1"/>
</dbReference>
<dbReference type="PANTHER" id="PTHR30383">
    <property type="entry name" value="THIOESTERASE 1/PROTEASE 1/LYSOPHOSPHOLIPASE L1"/>
    <property type="match status" value="1"/>
</dbReference>
<evidence type="ECO:0000313" key="3">
    <source>
        <dbReference type="Proteomes" id="UP000075391"/>
    </source>
</evidence>
<gene>
    <name evidence="2" type="ORF">AZI85_11110</name>
</gene>
<reference evidence="2 3" key="1">
    <citation type="submission" date="2016-03" db="EMBL/GenBank/DDBJ databases">
        <authorList>
            <person name="Ploux O."/>
        </authorList>
    </citation>
    <scope>NUCLEOTIDE SEQUENCE [LARGE SCALE GENOMIC DNA]</scope>
    <source>
        <strain evidence="2 3">BER2</strain>
    </source>
</reference>
<dbReference type="Gene3D" id="3.40.50.1110">
    <property type="entry name" value="SGNH hydrolase"/>
    <property type="match status" value="1"/>
</dbReference>
<dbReference type="InterPro" id="IPR036514">
    <property type="entry name" value="SGNH_hydro_sf"/>
</dbReference>
<organism evidence="2 3">
    <name type="scientific">Bdellovibrio bacteriovorus</name>
    <dbReference type="NCBI Taxonomy" id="959"/>
    <lineage>
        <taxon>Bacteria</taxon>
        <taxon>Pseudomonadati</taxon>
        <taxon>Bdellovibrionota</taxon>
        <taxon>Bdellovibrionia</taxon>
        <taxon>Bdellovibrionales</taxon>
        <taxon>Pseudobdellovibrionaceae</taxon>
        <taxon>Bdellovibrio</taxon>
    </lineage>
</organism>
<sequence>MRPFLFSRRSILVFSLLLFTGSFSYAQKKLIVLGDSLTEGYGVAKDAAYPALLEKKLHEAGKKEWTVVNSGVSGSTTASGVSRMKWLFKSKPEAVLLVLGANDGLRGLKIEDSQKNLSDAIEYANSQKVRVILGGLYMPPNYGVAYTDKFKKMYESLAKKYKVTFIPFVLDKVAGNPKYNLADGIHPNEEGHKIIAENIFQVLKGEL</sequence>
<dbReference type="AlphaFoldDB" id="A0A150WBY8"/>
<accession>A0A150WBY8</accession>
<proteinExistence type="predicted"/>
<dbReference type="Proteomes" id="UP000075391">
    <property type="component" value="Unassembled WGS sequence"/>
</dbReference>
<feature type="domain" description="SGNH hydrolase-type esterase" evidence="1">
    <location>
        <begin position="32"/>
        <end position="194"/>
    </location>
</feature>